<name>A0A167XQH5_9HYPO</name>
<feature type="domain" description="RPAP1 N-terminal" evidence="4">
    <location>
        <begin position="89"/>
        <end position="132"/>
    </location>
</feature>
<feature type="compositionally biased region" description="Low complexity" evidence="2">
    <location>
        <begin position="48"/>
        <end position="60"/>
    </location>
</feature>
<feature type="compositionally biased region" description="Basic and acidic residues" evidence="2">
    <location>
        <begin position="143"/>
        <end position="157"/>
    </location>
</feature>
<feature type="region of interest" description="Disordered" evidence="2">
    <location>
        <begin position="373"/>
        <end position="415"/>
    </location>
</feature>
<dbReference type="GO" id="GO:0006366">
    <property type="term" value="P:transcription by RNA polymerase II"/>
    <property type="evidence" value="ECO:0007669"/>
    <property type="project" value="InterPro"/>
</dbReference>
<feature type="region of interest" description="Disordered" evidence="2">
    <location>
        <begin position="132"/>
        <end position="219"/>
    </location>
</feature>
<dbReference type="PANTHER" id="PTHR21483:SF18">
    <property type="entry name" value="RNA POLYMERASE II-ASSOCIATED PROTEIN 1"/>
    <property type="match status" value="1"/>
</dbReference>
<dbReference type="PANTHER" id="PTHR21483">
    <property type="entry name" value="RNA POLYMERASE II-ASSOCIATED PROTEIN 1"/>
    <property type="match status" value="1"/>
</dbReference>
<accession>A0A167XQH5</accession>
<evidence type="ECO:0000313" key="6">
    <source>
        <dbReference type="Proteomes" id="UP000076874"/>
    </source>
</evidence>
<organism evidence="5 6">
    <name type="scientific">Niveomyces insectorum RCEF 264</name>
    <dbReference type="NCBI Taxonomy" id="1081102"/>
    <lineage>
        <taxon>Eukaryota</taxon>
        <taxon>Fungi</taxon>
        <taxon>Dikarya</taxon>
        <taxon>Ascomycota</taxon>
        <taxon>Pezizomycotina</taxon>
        <taxon>Sordariomycetes</taxon>
        <taxon>Hypocreomycetidae</taxon>
        <taxon>Hypocreales</taxon>
        <taxon>Cordycipitaceae</taxon>
        <taxon>Niveomyces</taxon>
    </lineage>
</organism>
<dbReference type="Proteomes" id="UP000076874">
    <property type="component" value="Unassembled WGS sequence"/>
</dbReference>
<dbReference type="AlphaFoldDB" id="A0A167XQH5"/>
<comment type="similarity">
    <text evidence="1">Belongs to the RPAP1 family.</text>
</comment>
<feature type="domain" description="RPAP1 C-terminal" evidence="3">
    <location>
        <begin position="326"/>
        <end position="364"/>
    </location>
</feature>
<protein>
    <submittedName>
        <fullName evidence="5">Transcription factor</fullName>
    </submittedName>
</protein>
<evidence type="ECO:0000259" key="4">
    <source>
        <dbReference type="Pfam" id="PF08621"/>
    </source>
</evidence>
<dbReference type="Pfam" id="PF08620">
    <property type="entry name" value="RPAP1_C"/>
    <property type="match status" value="1"/>
</dbReference>
<feature type="compositionally biased region" description="Basic and acidic residues" evidence="2">
    <location>
        <begin position="232"/>
        <end position="253"/>
    </location>
</feature>
<dbReference type="Pfam" id="PF08621">
    <property type="entry name" value="RPAP1_N"/>
    <property type="match status" value="1"/>
</dbReference>
<dbReference type="STRING" id="1081102.A0A167XQH5"/>
<dbReference type="InterPro" id="IPR013930">
    <property type="entry name" value="RPAP1_N"/>
</dbReference>
<dbReference type="InterPro" id="IPR013929">
    <property type="entry name" value="RPAP1_C"/>
</dbReference>
<feature type="compositionally biased region" description="Basic and acidic residues" evidence="2">
    <location>
        <begin position="188"/>
        <end position="199"/>
    </location>
</feature>
<sequence>MDGSLRVLDIQEKEVSTARPPSFPTPASAATGFPGPKKRTRFASAFKQQRQQAEAQAQTQRLVASSSQPPPPPHSTSSFAHHGADEKATIDLENRARLQDMGAGEIEAARQELLSNIDPSLLQILLRRANLDDASSAPLPGDEQARPQRKTEAHDDAPGAAARETPETKKRVLFASVKDVDENEDETQDRAENDQRATDYEANNDSALLGDGRTPPVHMAPILSPEAAIAGEPEHRHPHDPDHDNDQDHDHTDASTSSLHFPRGPSVPDLDPADPDFLEHLHAKYFPNLPADPARLAWMAPLPTADSPADRASPYYPGQDSVSVAQLRFDFRGRLVPPTAARTIPVSKGLHHHGEAPEAAGYTIGWRRCTRRRASRTGGATGAAGRTRSRRSGCTKRAAGKSGGRGGRGRSHFCH</sequence>
<dbReference type="OrthoDB" id="348201at2759"/>
<evidence type="ECO:0000256" key="1">
    <source>
        <dbReference type="ARBA" id="ARBA00009953"/>
    </source>
</evidence>
<evidence type="ECO:0000256" key="2">
    <source>
        <dbReference type="SAM" id="MobiDB-lite"/>
    </source>
</evidence>
<reference evidence="5 6" key="1">
    <citation type="journal article" date="2016" name="Genome Biol. Evol.">
        <title>Divergent and convergent evolution of fungal pathogenicity.</title>
        <authorList>
            <person name="Shang Y."/>
            <person name="Xiao G."/>
            <person name="Zheng P."/>
            <person name="Cen K."/>
            <person name="Zhan S."/>
            <person name="Wang C."/>
        </authorList>
    </citation>
    <scope>NUCLEOTIDE SEQUENCE [LARGE SCALE GENOMIC DNA]</scope>
    <source>
        <strain evidence="5 6">RCEF 264</strain>
    </source>
</reference>
<proteinExistence type="inferred from homology"/>
<feature type="region of interest" description="Disordered" evidence="2">
    <location>
        <begin position="1"/>
        <end position="96"/>
    </location>
</feature>
<comment type="caution">
    <text evidence="5">The sequence shown here is derived from an EMBL/GenBank/DDBJ whole genome shotgun (WGS) entry which is preliminary data.</text>
</comment>
<feature type="compositionally biased region" description="Basic and acidic residues" evidence="2">
    <location>
        <begin position="82"/>
        <end position="96"/>
    </location>
</feature>
<dbReference type="EMBL" id="AZHD01000003">
    <property type="protein sequence ID" value="OAA65263.1"/>
    <property type="molecule type" value="Genomic_DNA"/>
</dbReference>
<evidence type="ECO:0000313" key="5">
    <source>
        <dbReference type="EMBL" id="OAA65263.1"/>
    </source>
</evidence>
<gene>
    <name evidence="5" type="ORF">SPI_02050</name>
</gene>
<dbReference type="InterPro" id="IPR039913">
    <property type="entry name" value="RPAP1/Rba50"/>
</dbReference>
<keyword evidence="6" id="KW-1185">Reference proteome</keyword>
<feature type="compositionally biased region" description="Low complexity" evidence="2">
    <location>
        <begin position="17"/>
        <end position="31"/>
    </location>
</feature>
<evidence type="ECO:0000259" key="3">
    <source>
        <dbReference type="Pfam" id="PF08620"/>
    </source>
</evidence>
<feature type="region of interest" description="Disordered" evidence="2">
    <location>
        <begin position="232"/>
        <end position="275"/>
    </location>
</feature>